<keyword evidence="7" id="KW-1185">Reference proteome</keyword>
<dbReference type="GO" id="GO:0004252">
    <property type="term" value="F:serine-type endopeptidase activity"/>
    <property type="evidence" value="ECO:0007669"/>
    <property type="project" value="TreeGrafter"/>
</dbReference>
<organism evidence="6 7">
    <name type="scientific">Chthoniobacter flavus Ellin428</name>
    <dbReference type="NCBI Taxonomy" id="497964"/>
    <lineage>
        <taxon>Bacteria</taxon>
        <taxon>Pseudomonadati</taxon>
        <taxon>Verrucomicrobiota</taxon>
        <taxon>Spartobacteria</taxon>
        <taxon>Chthoniobacterales</taxon>
        <taxon>Chthoniobacteraceae</taxon>
        <taxon>Chthoniobacter</taxon>
    </lineage>
</organism>
<dbReference type="InterPro" id="IPR001478">
    <property type="entry name" value="PDZ"/>
</dbReference>
<dbReference type="Pfam" id="PF13180">
    <property type="entry name" value="PDZ_2"/>
    <property type="match status" value="1"/>
</dbReference>
<accession>B4CVP9</accession>
<keyword evidence="4" id="KW-0732">Signal</keyword>
<evidence type="ECO:0000256" key="3">
    <source>
        <dbReference type="ARBA" id="ARBA00022825"/>
    </source>
</evidence>
<protein>
    <submittedName>
        <fullName evidence="6">PDZ/DHR/GLGF domain protein</fullName>
    </submittedName>
</protein>
<evidence type="ECO:0000256" key="1">
    <source>
        <dbReference type="ARBA" id="ARBA00022670"/>
    </source>
</evidence>
<dbReference type="PANTHER" id="PTHR45980:SF9">
    <property type="entry name" value="PROTEASE DO-LIKE 10, MITOCHONDRIAL-RELATED"/>
    <property type="match status" value="1"/>
</dbReference>
<dbReference type="PANTHER" id="PTHR45980">
    <property type="match status" value="1"/>
</dbReference>
<dbReference type="eggNOG" id="COG0265">
    <property type="taxonomic scope" value="Bacteria"/>
</dbReference>
<dbReference type="SUPFAM" id="SSF50156">
    <property type="entry name" value="PDZ domain-like"/>
    <property type="match status" value="1"/>
</dbReference>
<dbReference type="EMBL" id="ABVL01000002">
    <property type="protein sequence ID" value="EDY21491.1"/>
    <property type="molecule type" value="Genomic_DNA"/>
</dbReference>
<dbReference type="SMART" id="SM00228">
    <property type="entry name" value="PDZ"/>
    <property type="match status" value="1"/>
</dbReference>
<dbReference type="InParanoid" id="B4CVP9"/>
<evidence type="ECO:0000259" key="5">
    <source>
        <dbReference type="PROSITE" id="PS50106"/>
    </source>
</evidence>
<evidence type="ECO:0000313" key="7">
    <source>
        <dbReference type="Proteomes" id="UP000005824"/>
    </source>
</evidence>
<reference evidence="6 7" key="1">
    <citation type="journal article" date="2011" name="J. Bacteriol.">
        <title>Genome sequence of Chthoniobacter flavus Ellin428, an aerobic heterotrophic soil bacterium.</title>
        <authorList>
            <person name="Kant R."/>
            <person name="van Passel M.W."/>
            <person name="Palva A."/>
            <person name="Lucas S."/>
            <person name="Lapidus A."/>
            <person name="Glavina Del Rio T."/>
            <person name="Dalin E."/>
            <person name="Tice H."/>
            <person name="Bruce D."/>
            <person name="Goodwin L."/>
            <person name="Pitluck S."/>
            <person name="Larimer F.W."/>
            <person name="Land M.L."/>
            <person name="Hauser L."/>
            <person name="Sangwan P."/>
            <person name="de Vos W.M."/>
            <person name="Janssen P.H."/>
            <person name="Smidt H."/>
        </authorList>
    </citation>
    <scope>NUCLEOTIDE SEQUENCE [LARGE SCALE GENOMIC DNA]</scope>
    <source>
        <strain evidence="6 7">Ellin428</strain>
    </source>
</reference>
<dbReference type="InterPro" id="IPR036034">
    <property type="entry name" value="PDZ_sf"/>
</dbReference>
<dbReference type="RefSeq" id="WP_006978063.1">
    <property type="nucleotide sequence ID" value="NZ_ABVL01000002.1"/>
</dbReference>
<dbReference type="InterPro" id="IPR046449">
    <property type="entry name" value="DEGP_PDZ_sf"/>
</dbReference>
<dbReference type="GO" id="GO:0006508">
    <property type="term" value="P:proteolysis"/>
    <property type="evidence" value="ECO:0007669"/>
    <property type="project" value="UniProtKB-KW"/>
</dbReference>
<dbReference type="InterPro" id="IPR041517">
    <property type="entry name" value="DEGP_PDZ"/>
</dbReference>
<feature type="chain" id="PRO_5002802150" evidence="4">
    <location>
        <begin position="22"/>
        <end position="492"/>
    </location>
</feature>
<dbReference type="InterPro" id="IPR009003">
    <property type="entry name" value="Peptidase_S1_PA"/>
</dbReference>
<proteinExistence type="predicted"/>
<gene>
    <name evidence="6" type="ORF">CfE428DRAFT_0736</name>
</gene>
<dbReference type="PROSITE" id="PS50106">
    <property type="entry name" value="PDZ"/>
    <property type="match status" value="1"/>
</dbReference>
<dbReference type="Proteomes" id="UP000005824">
    <property type="component" value="Unassembled WGS sequence"/>
</dbReference>
<keyword evidence="2" id="KW-0378">Hydrolase</keyword>
<evidence type="ECO:0000256" key="4">
    <source>
        <dbReference type="SAM" id="SignalP"/>
    </source>
</evidence>
<dbReference type="Gene3D" id="2.30.42.10">
    <property type="match status" value="1"/>
</dbReference>
<keyword evidence="3" id="KW-0720">Serine protease</keyword>
<dbReference type="SUPFAM" id="SSF50494">
    <property type="entry name" value="Trypsin-like serine proteases"/>
    <property type="match status" value="1"/>
</dbReference>
<dbReference type="Gene3D" id="3.20.190.20">
    <property type="match status" value="1"/>
</dbReference>
<evidence type="ECO:0000313" key="6">
    <source>
        <dbReference type="EMBL" id="EDY21491.1"/>
    </source>
</evidence>
<sequence precursor="true">MRRIAFLFASVLLPLACPVQADEVQSEAPQSVVRVNVTNQPWDFGRPWGKRPPYSRRAIGTILPDNQVLVTAELVANANYVELETAEGGQKVPARVEVVDYEANLALLKTDDVAFLKPFKPLELTHAHIGDTLSVWQLENTGTLLVTKGPMTTAEVTRYPIDDAALLVYRMTTPLQFRDSSFTLPVIKDGKLAGLVMRYDNTTNNAEILPAPVIEHFLLDAKKAPYEGFARIGITSSPTRDPQFRKYLGLDASTSGGVYIADVQQDGPAAQGGMEQGDVLLQIDGQAVDQDGNYRDQEYGKVGLAYLFSTKHFDGDKVKCIVFRKGEKKELNVTLKHRPVESYVVEPYIIDRAPKFYVLGGLVLQELSRQYLKEYGNDWQKKAPENFVYFDHQQNELFKNGPKKIVFLNRVLPSEMTVGYEELSQLVLTKINDMAIQSLDDVPKALAHPINGLHKIEFDGEPKIIFLDAAQVEAEAASFQKKYRLPELQHLN</sequence>
<evidence type="ECO:0000256" key="2">
    <source>
        <dbReference type="ARBA" id="ARBA00022801"/>
    </source>
</evidence>
<feature type="signal peptide" evidence="4">
    <location>
        <begin position="1"/>
        <end position="21"/>
    </location>
</feature>
<feature type="domain" description="PDZ" evidence="5">
    <location>
        <begin position="231"/>
        <end position="288"/>
    </location>
</feature>
<dbReference type="STRING" id="497964.CfE428DRAFT_0736"/>
<dbReference type="AlphaFoldDB" id="B4CVP9"/>
<comment type="caution">
    <text evidence="6">The sequence shown here is derived from an EMBL/GenBank/DDBJ whole genome shotgun (WGS) entry which is preliminary data.</text>
</comment>
<dbReference type="Pfam" id="PF17815">
    <property type="entry name" value="PDZ_3"/>
    <property type="match status" value="1"/>
</dbReference>
<keyword evidence="1" id="KW-0645">Protease</keyword>
<name>B4CVP9_9BACT</name>